<keyword evidence="7 19" id="KW-0963">Cytoplasm</keyword>
<keyword evidence="14 19" id="KW-0560">Oxidoreductase</keyword>
<gene>
    <name evidence="19" type="primary">murB</name>
    <name evidence="21" type="ORF">VI33_04780</name>
</gene>
<dbReference type="EC" id="1.3.1.98" evidence="5 19"/>
<evidence type="ECO:0000256" key="6">
    <source>
        <dbReference type="ARBA" id="ARBA00015188"/>
    </source>
</evidence>
<evidence type="ECO:0000256" key="14">
    <source>
        <dbReference type="ARBA" id="ARBA00023002"/>
    </source>
</evidence>
<feature type="active site" description="Proton donor" evidence="19">
    <location>
        <position position="214"/>
    </location>
</feature>
<dbReference type="OrthoDB" id="9804753at2"/>
<keyword evidence="13 19" id="KW-0573">Peptidoglycan synthesis</keyword>
<keyword evidence="16 19" id="KW-0961">Cell wall biogenesis/degradation</keyword>
<keyword evidence="8 19" id="KW-0132">Cell division</keyword>
<sequence>MDKDVIYSDVSMKKYNSWRVGGLAENYIEVSSEEALQKIFSINKVKKPITVIGVGSNLLIRDGGIKGTVINLSRGLKSIFIDQHLIFAECGISCSSLARFSAKNNKKNCAFLAGIPGSVGGALAMNAGCYGGEIWQFVSKVKIMNHEGDIHIKDKQSFEIGYRSVKKKEDEIFIGAWFDFPSKENDDENEEHKIDDLLKLRRSSQPLNWPTAGSTFRNPEKNFAAKLIEEVGLKGYQIGDARISNKHANFIENIGEATAKDIEQLIYLAQEKVEELKKIRLQLEVKIIGENID</sequence>
<dbReference type="GO" id="GO:0051301">
    <property type="term" value="P:cell division"/>
    <property type="evidence" value="ECO:0007669"/>
    <property type="project" value="UniProtKB-KW"/>
</dbReference>
<feature type="active site" evidence="19">
    <location>
        <position position="163"/>
    </location>
</feature>
<dbReference type="InterPro" id="IPR016169">
    <property type="entry name" value="FAD-bd_PCMH_sub2"/>
</dbReference>
<evidence type="ECO:0000256" key="11">
    <source>
        <dbReference type="ARBA" id="ARBA00022857"/>
    </source>
</evidence>
<keyword evidence="22" id="KW-1185">Reference proteome</keyword>
<evidence type="ECO:0000256" key="15">
    <source>
        <dbReference type="ARBA" id="ARBA00023306"/>
    </source>
</evidence>
<dbReference type="NCBIfam" id="TIGR00179">
    <property type="entry name" value="murB"/>
    <property type="match status" value="1"/>
</dbReference>
<organism evidence="21 22">
    <name type="scientific">Methylophilales bacterium MBRS-H7</name>
    <dbReference type="NCBI Taxonomy" id="1623450"/>
    <lineage>
        <taxon>Bacteria</taxon>
        <taxon>Pseudomonadati</taxon>
        <taxon>Pseudomonadota</taxon>
        <taxon>Betaproteobacteria</taxon>
        <taxon>Nitrosomonadales</taxon>
        <taxon>OM43 clade</taxon>
    </lineage>
</organism>
<comment type="similarity">
    <text evidence="19">Belongs to the MurB family.</text>
</comment>
<evidence type="ECO:0000259" key="20">
    <source>
        <dbReference type="PROSITE" id="PS51387"/>
    </source>
</evidence>
<evidence type="ECO:0000256" key="1">
    <source>
        <dbReference type="ARBA" id="ARBA00001974"/>
    </source>
</evidence>
<dbReference type="GO" id="GO:0005829">
    <property type="term" value="C:cytosol"/>
    <property type="evidence" value="ECO:0007669"/>
    <property type="project" value="TreeGrafter"/>
</dbReference>
<dbReference type="Proteomes" id="UP000066549">
    <property type="component" value="Chromosome"/>
</dbReference>
<keyword evidence="11 19" id="KW-0521">NADP</keyword>
<dbReference type="UniPathway" id="UPA00219"/>
<evidence type="ECO:0000256" key="16">
    <source>
        <dbReference type="ARBA" id="ARBA00023316"/>
    </source>
</evidence>
<comment type="function">
    <text evidence="2 19">Cell wall formation.</text>
</comment>
<evidence type="ECO:0000256" key="9">
    <source>
        <dbReference type="ARBA" id="ARBA00022630"/>
    </source>
</evidence>
<evidence type="ECO:0000313" key="22">
    <source>
        <dbReference type="Proteomes" id="UP000066549"/>
    </source>
</evidence>
<feature type="active site" evidence="19">
    <location>
        <position position="284"/>
    </location>
</feature>
<dbReference type="InterPro" id="IPR036318">
    <property type="entry name" value="FAD-bd_PCMH-like_sf"/>
</dbReference>
<keyword evidence="15 19" id="KW-0131">Cell cycle</keyword>
<evidence type="ECO:0000256" key="12">
    <source>
        <dbReference type="ARBA" id="ARBA00022960"/>
    </source>
</evidence>
<dbReference type="SUPFAM" id="SSF56176">
    <property type="entry name" value="FAD-binding/transporter-associated domain-like"/>
    <property type="match status" value="1"/>
</dbReference>
<evidence type="ECO:0000256" key="13">
    <source>
        <dbReference type="ARBA" id="ARBA00022984"/>
    </source>
</evidence>
<evidence type="ECO:0000256" key="5">
    <source>
        <dbReference type="ARBA" id="ARBA00012518"/>
    </source>
</evidence>
<dbReference type="Gene3D" id="3.90.78.10">
    <property type="entry name" value="UDP-N-acetylenolpyruvoylglucosamine reductase, C-terminal domain"/>
    <property type="match status" value="1"/>
</dbReference>
<dbReference type="PANTHER" id="PTHR21071">
    <property type="entry name" value="UDP-N-ACETYLENOLPYRUVOYLGLUCOSAMINE REDUCTASE"/>
    <property type="match status" value="1"/>
</dbReference>
<dbReference type="HAMAP" id="MF_00037">
    <property type="entry name" value="MurB"/>
    <property type="match status" value="1"/>
</dbReference>
<keyword evidence="10 19" id="KW-0274">FAD</keyword>
<dbReference type="GO" id="GO:0009252">
    <property type="term" value="P:peptidoglycan biosynthetic process"/>
    <property type="evidence" value="ECO:0007669"/>
    <property type="project" value="UniProtKB-UniRule"/>
</dbReference>
<evidence type="ECO:0000256" key="10">
    <source>
        <dbReference type="ARBA" id="ARBA00022827"/>
    </source>
</evidence>
<dbReference type="InterPro" id="IPR003170">
    <property type="entry name" value="MurB"/>
</dbReference>
<evidence type="ECO:0000256" key="18">
    <source>
        <dbReference type="ARBA" id="ARBA00048914"/>
    </source>
</evidence>
<evidence type="ECO:0000256" key="2">
    <source>
        <dbReference type="ARBA" id="ARBA00003921"/>
    </source>
</evidence>
<protein>
    <recommendedName>
        <fullName evidence="6 19">UDP-N-acetylenolpyruvoylglucosamine reductase</fullName>
        <ecNumber evidence="5 19">1.3.1.98</ecNumber>
    </recommendedName>
    <alternativeName>
        <fullName evidence="17 19">UDP-N-acetylmuramate dehydrogenase</fullName>
    </alternativeName>
</protein>
<evidence type="ECO:0000256" key="4">
    <source>
        <dbReference type="ARBA" id="ARBA00004752"/>
    </source>
</evidence>
<dbReference type="GO" id="GO:0071555">
    <property type="term" value="P:cell wall organization"/>
    <property type="evidence" value="ECO:0007669"/>
    <property type="project" value="UniProtKB-KW"/>
</dbReference>
<dbReference type="Gene3D" id="3.30.465.10">
    <property type="match status" value="1"/>
</dbReference>
<dbReference type="EMBL" id="CP011002">
    <property type="protein sequence ID" value="AKO66026.1"/>
    <property type="molecule type" value="Genomic_DNA"/>
</dbReference>
<feature type="domain" description="FAD-binding PCMH-type" evidence="20">
    <location>
        <begin position="20"/>
        <end position="221"/>
    </location>
</feature>
<dbReference type="AlphaFoldDB" id="A0A0H4IYE9"/>
<evidence type="ECO:0000256" key="19">
    <source>
        <dbReference type="HAMAP-Rule" id="MF_00037"/>
    </source>
</evidence>
<comment type="catalytic activity">
    <reaction evidence="18 19">
        <text>UDP-N-acetyl-alpha-D-muramate + NADP(+) = UDP-N-acetyl-3-O-(1-carboxyvinyl)-alpha-D-glucosamine + NADPH + H(+)</text>
        <dbReference type="Rhea" id="RHEA:12248"/>
        <dbReference type="ChEBI" id="CHEBI:15378"/>
        <dbReference type="ChEBI" id="CHEBI:57783"/>
        <dbReference type="ChEBI" id="CHEBI:58349"/>
        <dbReference type="ChEBI" id="CHEBI:68483"/>
        <dbReference type="ChEBI" id="CHEBI:70757"/>
        <dbReference type="EC" id="1.3.1.98"/>
    </reaction>
</comment>
<evidence type="ECO:0000256" key="17">
    <source>
        <dbReference type="ARBA" id="ARBA00031026"/>
    </source>
</evidence>
<dbReference type="GO" id="GO:0008360">
    <property type="term" value="P:regulation of cell shape"/>
    <property type="evidence" value="ECO:0007669"/>
    <property type="project" value="UniProtKB-KW"/>
</dbReference>
<dbReference type="InterPro" id="IPR006094">
    <property type="entry name" value="Oxid_FAD_bind_N"/>
</dbReference>
<dbReference type="Pfam" id="PF01565">
    <property type="entry name" value="FAD_binding_4"/>
    <property type="match status" value="1"/>
</dbReference>
<dbReference type="InterPro" id="IPR036635">
    <property type="entry name" value="MurB_C_sf"/>
</dbReference>
<dbReference type="GO" id="GO:0071949">
    <property type="term" value="F:FAD binding"/>
    <property type="evidence" value="ECO:0007669"/>
    <property type="project" value="InterPro"/>
</dbReference>
<proteinExistence type="inferred from homology"/>
<evidence type="ECO:0000256" key="3">
    <source>
        <dbReference type="ARBA" id="ARBA00004496"/>
    </source>
</evidence>
<comment type="subcellular location">
    <subcellularLocation>
        <location evidence="3 19">Cytoplasm</location>
    </subcellularLocation>
</comment>
<dbReference type="SUPFAM" id="SSF56194">
    <property type="entry name" value="Uridine diphospho-N-Acetylenolpyruvylglucosamine reductase, MurB, C-terminal domain"/>
    <property type="match status" value="1"/>
</dbReference>
<evidence type="ECO:0000313" key="21">
    <source>
        <dbReference type="EMBL" id="AKO66026.1"/>
    </source>
</evidence>
<evidence type="ECO:0000256" key="8">
    <source>
        <dbReference type="ARBA" id="ARBA00022618"/>
    </source>
</evidence>
<dbReference type="NCBIfam" id="NF010480">
    <property type="entry name" value="PRK13905.1"/>
    <property type="match status" value="1"/>
</dbReference>
<dbReference type="Gene3D" id="3.30.43.10">
    <property type="entry name" value="Uridine Diphospho-n-acetylenolpyruvylglucosamine Reductase, domain 2"/>
    <property type="match status" value="1"/>
</dbReference>
<dbReference type="InterPro" id="IPR016166">
    <property type="entry name" value="FAD-bd_PCMH"/>
</dbReference>
<dbReference type="GO" id="GO:0008762">
    <property type="term" value="F:UDP-N-acetylmuramate dehydrogenase activity"/>
    <property type="evidence" value="ECO:0007669"/>
    <property type="project" value="UniProtKB-UniRule"/>
</dbReference>
<dbReference type="InterPro" id="IPR011601">
    <property type="entry name" value="MurB_C"/>
</dbReference>
<keyword evidence="12 19" id="KW-0133">Cell shape</keyword>
<accession>A0A0H4IYE9</accession>
<comment type="pathway">
    <text evidence="4 19">Cell wall biogenesis; peptidoglycan biosynthesis.</text>
</comment>
<keyword evidence="9 19" id="KW-0285">Flavoprotein</keyword>
<reference evidence="21 22" key="1">
    <citation type="submission" date="2015-03" db="EMBL/GenBank/DDBJ databases">
        <title>Comparative analysis of the OM43 clade including a novel species from Red Sea uncovers genomic and metabolic diversity among marine methylotrophs.</title>
        <authorList>
            <person name="Jimenez-Infante F."/>
            <person name="Ngugi D.K."/>
            <person name="Vinu M."/>
            <person name="Alam I."/>
            <person name="Kamau A."/>
            <person name="Blom J."/>
            <person name="Bajic V.B."/>
            <person name="Stingl U."/>
        </authorList>
    </citation>
    <scope>NUCLEOTIDE SEQUENCE [LARGE SCALE GENOMIC DNA]</scope>
    <source>
        <strain evidence="21 22">MBRSH7</strain>
    </source>
</reference>
<comment type="cofactor">
    <cofactor evidence="1 19">
        <name>FAD</name>
        <dbReference type="ChEBI" id="CHEBI:57692"/>
    </cofactor>
</comment>
<dbReference type="InterPro" id="IPR016167">
    <property type="entry name" value="FAD-bd_PCMH_sub1"/>
</dbReference>
<dbReference type="PANTHER" id="PTHR21071:SF4">
    <property type="entry name" value="UDP-N-ACETYLENOLPYRUVOYLGLUCOSAMINE REDUCTASE"/>
    <property type="match status" value="1"/>
</dbReference>
<name>A0A0H4IYE9_9PROT</name>
<dbReference type="PROSITE" id="PS51387">
    <property type="entry name" value="FAD_PCMH"/>
    <property type="match status" value="1"/>
</dbReference>
<dbReference type="PATRIC" id="fig|1623450.3.peg.953"/>
<evidence type="ECO:0000256" key="7">
    <source>
        <dbReference type="ARBA" id="ARBA00022490"/>
    </source>
</evidence>
<dbReference type="Pfam" id="PF02873">
    <property type="entry name" value="MurB_C"/>
    <property type="match status" value="1"/>
</dbReference>